<feature type="transmembrane region" description="Helical" evidence="25">
    <location>
        <begin position="118"/>
        <end position="138"/>
    </location>
</feature>
<evidence type="ECO:0000256" key="18">
    <source>
        <dbReference type="ARBA" id="ARBA00044912"/>
    </source>
</evidence>
<feature type="transmembrane region" description="Helical" evidence="25">
    <location>
        <begin position="150"/>
        <end position="172"/>
    </location>
</feature>
<gene>
    <name evidence="27" type="primary">sauU_3</name>
    <name evidence="28" type="ORF">CC99x_004075</name>
    <name evidence="27" type="ORF">CC99x_01523</name>
</gene>
<dbReference type="AlphaFoldDB" id="A0A0Q9YF36"/>
<keyword evidence="4 25" id="KW-0812">Transmembrane</keyword>
<dbReference type="OrthoDB" id="5620971at2"/>
<evidence type="ECO:0000256" key="23">
    <source>
        <dbReference type="ARBA" id="ARBA00045709"/>
    </source>
</evidence>
<keyword evidence="29" id="KW-1185">Reference proteome</keyword>
<protein>
    <recommendedName>
        <fullName evidence="21">Lysosomal dipeptide transporter MFSD1</fullName>
    </recommendedName>
    <alternativeName>
        <fullName evidence="22">Major facilitator superfamily domain-containing protein 1</fullName>
    </alternativeName>
</protein>
<evidence type="ECO:0000256" key="15">
    <source>
        <dbReference type="ARBA" id="ARBA00044899"/>
    </source>
</evidence>
<evidence type="ECO:0000256" key="24">
    <source>
        <dbReference type="ARBA" id="ARBA00046376"/>
    </source>
</evidence>
<evidence type="ECO:0000313" key="28">
    <source>
        <dbReference type="EMBL" id="MCS5708077.1"/>
    </source>
</evidence>
<dbReference type="GO" id="GO:0005765">
    <property type="term" value="C:lysosomal membrane"/>
    <property type="evidence" value="ECO:0007669"/>
    <property type="project" value="UniProtKB-SubCell"/>
</dbReference>
<evidence type="ECO:0000256" key="14">
    <source>
        <dbReference type="ARBA" id="ARBA00044898"/>
    </source>
</evidence>
<dbReference type="InterPro" id="IPR052187">
    <property type="entry name" value="MFSD1"/>
</dbReference>
<evidence type="ECO:0000256" key="10">
    <source>
        <dbReference type="ARBA" id="ARBA00044881"/>
    </source>
</evidence>
<sequence>MTNSQTLKQESFSNRIARLLPWIICGLAAGFYCYEYLLRITPGLMVEHLQVAFSKNGMPLDATQVGHLSAYYYYAYTPMQLPVGLMMDRYGPRNILTIAVLSCAIGTLIFASTHNPSIAAAGRFLIGFGSSFAFVGVLKLATTWLPPDRFAFVSGLTTTLGMIGAMFGGTYLSALIMDLGWRETLYYSSYVGFILFPVIWFIVRDAPSNETASIDPRTVKVLSYAQLFKDILFAMRNKQIWINGVIGCLIMAPTVVFAELWGVSYLKTVLSLTNEQSTRAVSLIFLGWAIGGPLVGFISDRMKKRKPLLWLGSFVVTILLFFVIYYPALTYFQVGILLFAIGFFSSVEIICFAIGRENCQLRLAGTVVAITNFIVVCGFFFQELVGVLLDRAWNSDRLMIDAMKVYSADNYRAAMFILPILTLVAFFLCFLLKETNCQQVVKEDT</sequence>
<proteinExistence type="inferred from homology"/>
<evidence type="ECO:0000256" key="6">
    <source>
        <dbReference type="ARBA" id="ARBA00023136"/>
    </source>
</evidence>
<comment type="catalytic activity">
    <reaction evidence="12">
        <text>L-lysyl-L-alpha-amino acid(out) = L-lysyl-L-alpha-amino acid(in)</text>
        <dbReference type="Rhea" id="RHEA:79387"/>
        <dbReference type="ChEBI" id="CHEBI:229965"/>
    </reaction>
</comment>
<feature type="domain" description="Major facilitator superfamily (MFS) profile" evidence="26">
    <location>
        <begin position="23"/>
        <end position="437"/>
    </location>
</feature>
<evidence type="ECO:0000256" key="25">
    <source>
        <dbReference type="SAM" id="Phobius"/>
    </source>
</evidence>
<evidence type="ECO:0000256" key="4">
    <source>
        <dbReference type="ARBA" id="ARBA00022692"/>
    </source>
</evidence>
<comment type="catalytic activity">
    <reaction evidence="17">
        <text>L-arginyl-glycine(out) = L-arginyl-glycine(in)</text>
        <dbReference type="Rhea" id="RHEA:79391"/>
        <dbReference type="ChEBI" id="CHEBI:229955"/>
    </reaction>
</comment>
<reference evidence="28" key="3">
    <citation type="submission" date="2021-06" db="EMBL/GenBank/DDBJ databases">
        <title>Genomic Description and Analysis of Intracellular Bacteria, Candidatus Berkiella cookevillensis and Candidatus Berkiella aquae.</title>
        <authorList>
            <person name="Kidane D.T."/>
            <person name="Mehari Y.T."/>
            <person name="Rice F.C."/>
            <person name="Arivett B.A."/>
            <person name="Farone A.L."/>
            <person name="Berk S.G."/>
            <person name="Farone M.B."/>
        </authorList>
    </citation>
    <scope>NUCLEOTIDE SEQUENCE</scope>
    <source>
        <strain evidence="28">CC99</strain>
    </source>
</reference>
<evidence type="ECO:0000256" key="5">
    <source>
        <dbReference type="ARBA" id="ARBA00022989"/>
    </source>
</evidence>
<evidence type="ECO:0000256" key="21">
    <source>
        <dbReference type="ARBA" id="ARBA00044985"/>
    </source>
</evidence>
<comment type="catalytic activity">
    <reaction evidence="20">
        <text>L-lysyl-glycine(out) = L-lysyl-glycine(in)</text>
        <dbReference type="Rhea" id="RHEA:79407"/>
        <dbReference type="ChEBI" id="CHEBI:191202"/>
    </reaction>
</comment>
<feature type="transmembrane region" description="Helical" evidence="25">
    <location>
        <begin position="334"/>
        <end position="354"/>
    </location>
</feature>
<evidence type="ECO:0000256" key="7">
    <source>
        <dbReference type="ARBA" id="ARBA00023228"/>
    </source>
</evidence>
<evidence type="ECO:0000256" key="20">
    <source>
        <dbReference type="ARBA" id="ARBA00044924"/>
    </source>
</evidence>
<keyword evidence="5 25" id="KW-1133">Transmembrane helix</keyword>
<reference evidence="27" key="1">
    <citation type="submission" date="2015-09" db="EMBL/GenBank/DDBJ databases">
        <title>Draft Genome Sequences of Two Novel Amoeba-resistant Intranuclear Bacteria, Candidatus Berkiella cookevillensis and Candidatus Berkiella aquae.</title>
        <authorList>
            <person name="Mehari Y.T."/>
            <person name="Arivett B.A."/>
            <person name="Farone A.L."/>
            <person name="Gunderson J.H."/>
            <person name="Farone M.B."/>
        </authorList>
    </citation>
    <scope>NUCLEOTIDE SEQUENCE [LARGE SCALE GENOMIC DNA]</scope>
    <source>
        <strain evidence="27">CC99</strain>
    </source>
</reference>
<feature type="transmembrane region" description="Helical" evidence="25">
    <location>
        <begin position="184"/>
        <end position="203"/>
    </location>
</feature>
<feature type="transmembrane region" description="Helical" evidence="25">
    <location>
        <begin position="361"/>
        <end position="381"/>
    </location>
</feature>
<dbReference type="EMBL" id="LKHV01000007">
    <property type="protein sequence ID" value="KRG18313.1"/>
    <property type="molecule type" value="Genomic_DNA"/>
</dbReference>
<dbReference type="GO" id="GO:0022857">
    <property type="term" value="F:transmembrane transporter activity"/>
    <property type="evidence" value="ECO:0007669"/>
    <property type="project" value="InterPro"/>
</dbReference>
<comment type="function">
    <text evidence="23">Lysosomal dipeptide uniporter that selectively exports lysine, arginine or histidine-containing dipeptides with a net positive charge from the lysosome lumen into the cytosol. Could play a role in a specific type of protein O-glycosylation indirectly regulating macrophages migration and tissue invasion. Also essential for liver homeostasis.</text>
</comment>
<comment type="catalytic activity">
    <reaction evidence="10">
        <text>L-alpha-aminoacyl-L-arginine(out) = L-alpha-aminoacyl-L-arginine(in)</text>
        <dbReference type="Rhea" id="RHEA:79367"/>
        <dbReference type="ChEBI" id="CHEBI:229968"/>
    </reaction>
</comment>
<comment type="catalytic activity">
    <reaction evidence="8">
        <text>L-lysyl-L-alanine(out) = L-lysyl-L-alanine(in)</text>
        <dbReference type="Rhea" id="RHEA:79399"/>
        <dbReference type="ChEBI" id="CHEBI:229954"/>
    </reaction>
</comment>
<dbReference type="InterPro" id="IPR011701">
    <property type="entry name" value="MFS"/>
</dbReference>
<comment type="catalytic activity">
    <reaction evidence="11">
        <text>L-alpha-aminoacyl-L-histidine(out) = L-alpha-aminoacyl-L-histidine(in)</text>
        <dbReference type="Rhea" id="RHEA:79375"/>
        <dbReference type="ChEBI" id="CHEBI:229967"/>
    </reaction>
</comment>
<dbReference type="PANTHER" id="PTHR23512">
    <property type="entry name" value="MAJOR FACILITATOR SUPERFAMILY DOMAIN-CONTAINING PROTEIN 1"/>
    <property type="match status" value="1"/>
</dbReference>
<organism evidence="27">
    <name type="scientific">Candidatus Berkiella cookevillensis</name>
    <dbReference type="NCBI Taxonomy" id="437022"/>
    <lineage>
        <taxon>Bacteria</taxon>
        <taxon>Pseudomonadati</taxon>
        <taxon>Pseudomonadota</taxon>
        <taxon>Gammaproteobacteria</taxon>
        <taxon>Candidatus Berkiellales</taxon>
        <taxon>Candidatus Berkiellaceae</taxon>
        <taxon>Candidatus Berkiella</taxon>
    </lineage>
</organism>
<evidence type="ECO:0000259" key="26">
    <source>
        <dbReference type="PROSITE" id="PS50850"/>
    </source>
</evidence>
<evidence type="ECO:0000256" key="12">
    <source>
        <dbReference type="ARBA" id="ARBA00044891"/>
    </source>
</evidence>
<evidence type="ECO:0000256" key="9">
    <source>
        <dbReference type="ARBA" id="ARBA00044878"/>
    </source>
</evidence>
<evidence type="ECO:0000313" key="29">
    <source>
        <dbReference type="Proteomes" id="UP000051494"/>
    </source>
</evidence>
<comment type="catalytic activity">
    <reaction evidence="16">
        <text>L-lysyl-L-lysine(out) = L-lysyl-L-lysine(in)</text>
        <dbReference type="Rhea" id="RHEA:79403"/>
        <dbReference type="ChEBI" id="CHEBI:229956"/>
    </reaction>
</comment>
<keyword evidence="3" id="KW-0813">Transport</keyword>
<evidence type="ECO:0000256" key="11">
    <source>
        <dbReference type="ARBA" id="ARBA00044884"/>
    </source>
</evidence>
<keyword evidence="6 25" id="KW-0472">Membrane</keyword>
<dbReference type="InterPro" id="IPR036259">
    <property type="entry name" value="MFS_trans_sf"/>
</dbReference>
<evidence type="ECO:0000256" key="17">
    <source>
        <dbReference type="ARBA" id="ARBA00044903"/>
    </source>
</evidence>
<dbReference type="PANTHER" id="PTHR23512:SF3">
    <property type="entry name" value="MAJOR FACILITATOR SUPERFAMILY DOMAIN-CONTAINING PROTEIN 1"/>
    <property type="match status" value="1"/>
</dbReference>
<evidence type="ECO:0000256" key="16">
    <source>
        <dbReference type="ARBA" id="ARBA00044900"/>
    </source>
</evidence>
<comment type="catalytic activity">
    <reaction evidence="18">
        <text>L-histidyl-L-alpha-amino acid(out) = L-histidyl-L-alpha-amino acid(in)</text>
        <dbReference type="Rhea" id="RHEA:79379"/>
        <dbReference type="ChEBI" id="CHEBI:229964"/>
    </reaction>
</comment>
<evidence type="ECO:0000313" key="27">
    <source>
        <dbReference type="EMBL" id="KRG18313.1"/>
    </source>
</evidence>
<feature type="transmembrane region" description="Helical" evidence="25">
    <location>
        <begin position="280"/>
        <end position="299"/>
    </location>
</feature>
<comment type="caution">
    <text evidence="27">The sequence shown here is derived from an EMBL/GenBank/DDBJ whole genome shotgun (WGS) entry which is preliminary data.</text>
</comment>
<reference evidence="28" key="2">
    <citation type="journal article" date="2016" name="Genome Announc.">
        <title>Draft Genome Sequences of Two Novel Amoeba-Resistant Intranuclear Bacteria, 'Candidatus Berkiella cookevillensis' and 'Candidatus Berkiella aquae'.</title>
        <authorList>
            <person name="Mehari Y.T."/>
            <person name="Arivett B.A."/>
            <person name="Farone A.L."/>
            <person name="Gunderson J.H."/>
            <person name="Farone M.B."/>
        </authorList>
    </citation>
    <scope>NUCLEOTIDE SEQUENCE</scope>
    <source>
        <strain evidence="28">CC99</strain>
    </source>
</reference>
<comment type="catalytic activity">
    <reaction evidence="19">
        <text>L-alanyl-L-lysine(out) = L-alanyl-L-lysine(in)</text>
        <dbReference type="Rhea" id="RHEA:79415"/>
        <dbReference type="ChEBI" id="CHEBI:192470"/>
    </reaction>
</comment>
<comment type="catalytic activity">
    <reaction evidence="13">
        <text>L-alpha-aminoacyl-L-lysine(out) = L-alpha-aminoacyl-L-lysine(in)</text>
        <dbReference type="Rhea" id="RHEA:79383"/>
        <dbReference type="ChEBI" id="CHEBI:229966"/>
    </reaction>
</comment>
<feature type="transmembrane region" description="Helical" evidence="25">
    <location>
        <begin position="308"/>
        <end position="328"/>
    </location>
</feature>
<dbReference type="Gene3D" id="1.20.1250.20">
    <property type="entry name" value="MFS general substrate transporter like domains"/>
    <property type="match status" value="2"/>
</dbReference>
<comment type="subunit">
    <text evidence="24">Homodimer. Interacts with lysosomal protein GLMP (via lumenal domain); the interaction starts while both proteins are still in the endoplasmic reticulum and is required for stabilization of MFSD1 in lysosomes but has no direct effect on its targeting to lysosomes or transporter activity.</text>
</comment>
<evidence type="ECO:0000256" key="8">
    <source>
        <dbReference type="ARBA" id="ARBA00044876"/>
    </source>
</evidence>
<dbReference type="Pfam" id="PF07690">
    <property type="entry name" value="MFS_1"/>
    <property type="match status" value="1"/>
</dbReference>
<dbReference type="RefSeq" id="WP_083477347.1">
    <property type="nucleotide sequence ID" value="NZ_LKHV02000001.1"/>
</dbReference>
<comment type="catalytic activity">
    <reaction evidence="14">
        <text>L-aspartyl-L-lysine(out) = L-aspartyl-L-lysine(in)</text>
        <dbReference type="Rhea" id="RHEA:79411"/>
        <dbReference type="ChEBI" id="CHEBI:229953"/>
    </reaction>
</comment>
<comment type="subcellular location">
    <subcellularLocation>
        <location evidence="1">Lysosome membrane</location>
        <topology evidence="1">Multi-pass membrane protein</topology>
    </subcellularLocation>
</comment>
<evidence type="ECO:0000256" key="13">
    <source>
        <dbReference type="ARBA" id="ARBA00044893"/>
    </source>
</evidence>
<name>A0A0Q9YF36_9GAMM</name>
<dbReference type="EMBL" id="LKHV02000001">
    <property type="protein sequence ID" value="MCS5708077.1"/>
    <property type="molecule type" value="Genomic_DNA"/>
</dbReference>
<dbReference type="PATRIC" id="fig|1590042.3.peg.1549"/>
<feature type="transmembrane region" description="Helical" evidence="25">
    <location>
        <begin position="413"/>
        <end position="432"/>
    </location>
</feature>
<comment type="similarity">
    <text evidence="2">Belongs to the major facilitator superfamily.</text>
</comment>
<dbReference type="SUPFAM" id="SSF103473">
    <property type="entry name" value="MFS general substrate transporter"/>
    <property type="match status" value="1"/>
</dbReference>
<evidence type="ECO:0000256" key="2">
    <source>
        <dbReference type="ARBA" id="ARBA00008335"/>
    </source>
</evidence>
<feature type="transmembrane region" description="Helical" evidence="25">
    <location>
        <begin position="95"/>
        <end position="112"/>
    </location>
</feature>
<accession>A0A0Q9YF36</accession>
<dbReference type="STRING" id="437022.CC99x_01523"/>
<dbReference type="PROSITE" id="PS50850">
    <property type="entry name" value="MFS"/>
    <property type="match status" value="1"/>
</dbReference>
<comment type="catalytic activity">
    <reaction evidence="9">
        <text>L-histidyl-glycine(out) = L-histidyl-glycine(in)</text>
        <dbReference type="Rhea" id="RHEA:79395"/>
        <dbReference type="ChEBI" id="CHEBI:229957"/>
    </reaction>
</comment>
<feature type="transmembrane region" description="Helical" evidence="25">
    <location>
        <begin position="20"/>
        <end position="38"/>
    </location>
</feature>
<dbReference type="Proteomes" id="UP000051494">
    <property type="component" value="Unassembled WGS sequence"/>
</dbReference>
<evidence type="ECO:0000256" key="1">
    <source>
        <dbReference type="ARBA" id="ARBA00004155"/>
    </source>
</evidence>
<feature type="transmembrane region" description="Helical" evidence="25">
    <location>
        <begin position="240"/>
        <end position="260"/>
    </location>
</feature>
<evidence type="ECO:0000256" key="19">
    <source>
        <dbReference type="ARBA" id="ARBA00044919"/>
    </source>
</evidence>
<evidence type="ECO:0000256" key="3">
    <source>
        <dbReference type="ARBA" id="ARBA00022448"/>
    </source>
</evidence>
<comment type="catalytic activity">
    <reaction evidence="15">
        <text>L-arginyl-L-alpha-amino acid(out) = L-arginyl-L-alpha-amino acid(in)</text>
        <dbReference type="Rhea" id="RHEA:79371"/>
        <dbReference type="ChEBI" id="CHEBI:84315"/>
    </reaction>
</comment>
<evidence type="ECO:0000256" key="22">
    <source>
        <dbReference type="ARBA" id="ARBA00045018"/>
    </source>
</evidence>
<dbReference type="InterPro" id="IPR020846">
    <property type="entry name" value="MFS_dom"/>
</dbReference>
<keyword evidence="7" id="KW-0458">Lysosome</keyword>